<keyword evidence="2" id="KW-1185">Reference proteome</keyword>
<name>A0AAD4BK55_BOLED</name>
<protein>
    <submittedName>
        <fullName evidence="1">Uncharacterized protein</fullName>
    </submittedName>
</protein>
<reference evidence="1" key="2">
    <citation type="journal article" date="2020" name="Nat. Commun.">
        <title>Large-scale genome sequencing of mycorrhizal fungi provides insights into the early evolution of symbiotic traits.</title>
        <authorList>
            <person name="Miyauchi S."/>
            <person name="Kiss E."/>
            <person name="Kuo A."/>
            <person name="Drula E."/>
            <person name="Kohler A."/>
            <person name="Sanchez-Garcia M."/>
            <person name="Morin E."/>
            <person name="Andreopoulos B."/>
            <person name="Barry K.W."/>
            <person name="Bonito G."/>
            <person name="Buee M."/>
            <person name="Carver A."/>
            <person name="Chen C."/>
            <person name="Cichocki N."/>
            <person name="Clum A."/>
            <person name="Culley D."/>
            <person name="Crous P.W."/>
            <person name="Fauchery L."/>
            <person name="Girlanda M."/>
            <person name="Hayes R.D."/>
            <person name="Keri Z."/>
            <person name="LaButti K."/>
            <person name="Lipzen A."/>
            <person name="Lombard V."/>
            <person name="Magnuson J."/>
            <person name="Maillard F."/>
            <person name="Murat C."/>
            <person name="Nolan M."/>
            <person name="Ohm R.A."/>
            <person name="Pangilinan J."/>
            <person name="Pereira M.F."/>
            <person name="Perotto S."/>
            <person name="Peter M."/>
            <person name="Pfister S."/>
            <person name="Riley R."/>
            <person name="Sitrit Y."/>
            <person name="Stielow J.B."/>
            <person name="Szollosi G."/>
            <person name="Zifcakova L."/>
            <person name="Stursova M."/>
            <person name="Spatafora J.W."/>
            <person name="Tedersoo L."/>
            <person name="Vaario L.M."/>
            <person name="Yamada A."/>
            <person name="Yan M."/>
            <person name="Wang P."/>
            <person name="Xu J."/>
            <person name="Bruns T."/>
            <person name="Baldrian P."/>
            <person name="Vilgalys R."/>
            <person name="Dunand C."/>
            <person name="Henrissat B."/>
            <person name="Grigoriev I.V."/>
            <person name="Hibbett D."/>
            <person name="Nagy L.G."/>
            <person name="Martin F.M."/>
        </authorList>
    </citation>
    <scope>NUCLEOTIDE SEQUENCE</scope>
    <source>
        <strain evidence="1">BED1</strain>
    </source>
</reference>
<comment type="caution">
    <text evidence="1">The sequence shown here is derived from an EMBL/GenBank/DDBJ whole genome shotgun (WGS) entry which is preliminary data.</text>
</comment>
<dbReference type="AlphaFoldDB" id="A0AAD4BK55"/>
<accession>A0AAD4BK55</accession>
<dbReference type="EMBL" id="WHUW01000041">
    <property type="protein sequence ID" value="KAF8432360.1"/>
    <property type="molecule type" value="Genomic_DNA"/>
</dbReference>
<reference evidence="1" key="1">
    <citation type="submission" date="2019-10" db="EMBL/GenBank/DDBJ databases">
        <authorList>
            <consortium name="DOE Joint Genome Institute"/>
            <person name="Kuo A."/>
            <person name="Miyauchi S."/>
            <person name="Kiss E."/>
            <person name="Drula E."/>
            <person name="Kohler A."/>
            <person name="Sanchez-Garcia M."/>
            <person name="Andreopoulos B."/>
            <person name="Barry K.W."/>
            <person name="Bonito G."/>
            <person name="Buee M."/>
            <person name="Carver A."/>
            <person name="Chen C."/>
            <person name="Cichocki N."/>
            <person name="Clum A."/>
            <person name="Culley D."/>
            <person name="Crous P.W."/>
            <person name="Fauchery L."/>
            <person name="Girlanda M."/>
            <person name="Hayes R."/>
            <person name="Keri Z."/>
            <person name="LaButti K."/>
            <person name="Lipzen A."/>
            <person name="Lombard V."/>
            <person name="Magnuson J."/>
            <person name="Maillard F."/>
            <person name="Morin E."/>
            <person name="Murat C."/>
            <person name="Nolan M."/>
            <person name="Ohm R."/>
            <person name="Pangilinan J."/>
            <person name="Pereira M."/>
            <person name="Perotto S."/>
            <person name="Peter M."/>
            <person name="Riley R."/>
            <person name="Sitrit Y."/>
            <person name="Stielow B."/>
            <person name="Szollosi G."/>
            <person name="Zifcakova L."/>
            <person name="Stursova M."/>
            <person name="Spatafora J.W."/>
            <person name="Tedersoo L."/>
            <person name="Vaario L.-M."/>
            <person name="Yamada A."/>
            <person name="Yan M."/>
            <person name="Wang P."/>
            <person name="Xu J."/>
            <person name="Bruns T."/>
            <person name="Baldrian P."/>
            <person name="Vilgalys R."/>
            <person name="Henrissat B."/>
            <person name="Grigoriev I.V."/>
            <person name="Hibbett D."/>
            <person name="Nagy L.G."/>
            <person name="Martin F.M."/>
        </authorList>
    </citation>
    <scope>NUCLEOTIDE SEQUENCE</scope>
    <source>
        <strain evidence="1">BED1</strain>
    </source>
</reference>
<proteinExistence type="predicted"/>
<gene>
    <name evidence="1" type="ORF">L210DRAFT_3650485</name>
</gene>
<dbReference type="Proteomes" id="UP001194468">
    <property type="component" value="Unassembled WGS sequence"/>
</dbReference>
<evidence type="ECO:0000313" key="2">
    <source>
        <dbReference type="Proteomes" id="UP001194468"/>
    </source>
</evidence>
<evidence type="ECO:0000313" key="1">
    <source>
        <dbReference type="EMBL" id="KAF8432360.1"/>
    </source>
</evidence>
<sequence length="164" mass="17949">MNLAYLKPIYTSGQSVPTKALTKAVTFILRLFSASEMKKSICARSLYQSTKKREPKSVSIEFRHGGGSDSDDSEPWDTLKAQILVKVDQLLAPKQPSFDDYGVSSYIPRVLPKPGLPPSSEEHFKTLGSQINKPSASTPTVNLNICQKASVESKSILQLTTTGM</sequence>
<organism evidence="1 2">
    <name type="scientific">Boletus edulis BED1</name>
    <dbReference type="NCBI Taxonomy" id="1328754"/>
    <lineage>
        <taxon>Eukaryota</taxon>
        <taxon>Fungi</taxon>
        <taxon>Dikarya</taxon>
        <taxon>Basidiomycota</taxon>
        <taxon>Agaricomycotina</taxon>
        <taxon>Agaricomycetes</taxon>
        <taxon>Agaricomycetidae</taxon>
        <taxon>Boletales</taxon>
        <taxon>Boletineae</taxon>
        <taxon>Boletaceae</taxon>
        <taxon>Boletoideae</taxon>
        <taxon>Boletus</taxon>
    </lineage>
</organism>